<keyword evidence="12" id="KW-1185">Reference proteome</keyword>
<keyword evidence="5" id="KW-0441">Lipid A biosynthesis</keyword>
<evidence type="ECO:0000256" key="4">
    <source>
        <dbReference type="ARBA" id="ARBA00022516"/>
    </source>
</evidence>
<evidence type="ECO:0000256" key="8">
    <source>
        <dbReference type="ARBA" id="ARBA00023098"/>
    </source>
</evidence>
<sequence length="364" mass="41236">MSSLLIVSGELSGFNYVRELVPYLKGSVELYGALLAPVDGVELVLDTSRLTAFGLFEVISKLPEVFRARRRLVSFLREKRPDAVLLVDFPGFNLWLAREAKRLGIRVFYFIPPKLWAWGERRVKVLKECVEKVFVIFPFEEEFYLRRGVNALFIGNPLVDMVRPKLSREEFASRFGLEVPFYALLPGSRPSEMKYLLRPLLQTARELKLKFALPVAESLNFSAVEREVLDSGADVTLVPPEFRYDLLYFAEAGIVASGTASLEAAIAGLPHLVVYRLNRLTYAVAKRVVKLPYVSLPNIVAGREVVPELLQDRVRPECLVPAFKELLGKRDSLRKELQTDVKQKLSGGAIERLALELKELLEVR</sequence>
<keyword evidence="8" id="KW-0443">Lipid metabolism</keyword>
<dbReference type="RefSeq" id="WP_013536999.1">
    <property type="nucleotide sequence ID" value="NC_014926.1"/>
</dbReference>
<evidence type="ECO:0000256" key="3">
    <source>
        <dbReference type="ARBA" id="ARBA00020902"/>
    </source>
</evidence>
<dbReference type="GO" id="GO:0009245">
    <property type="term" value="P:lipid A biosynthetic process"/>
    <property type="evidence" value="ECO:0007669"/>
    <property type="project" value="UniProtKB-UniRule"/>
</dbReference>
<comment type="function">
    <text evidence="1">Condensation of UDP-2,3-diacylglucosamine and 2,3-diacylglucosamine-1-phosphate to form lipid A disaccharide, a precursor of lipid A, a phosphorylated glycolipid that anchors the lipopolysaccharide to the outer membrane of the cell.</text>
</comment>
<dbReference type="NCBIfam" id="TIGR00215">
    <property type="entry name" value="lpxB"/>
    <property type="match status" value="1"/>
</dbReference>
<dbReference type="EMBL" id="CP002444">
    <property type="protein sequence ID" value="ADU96213.1"/>
    <property type="molecule type" value="Genomic_DNA"/>
</dbReference>
<evidence type="ECO:0000313" key="12">
    <source>
        <dbReference type="Proteomes" id="UP000006362"/>
    </source>
</evidence>
<evidence type="ECO:0000256" key="10">
    <source>
        <dbReference type="NCBIfam" id="TIGR00215"/>
    </source>
</evidence>
<keyword evidence="7 11" id="KW-0808">Transferase</keyword>
<dbReference type="EC" id="2.4.1.182" evidence="2 10"/>
<dbReference type="InterPro" id="IPR003835">
    <property type="entry name" value="Glyco_trans_19"/>
</dbReference>
<dbReference type="AlphaFoldDB" id="E8T403"/>
<dbReference type="Proteomes" id="UP000006362">
    <property type="component" value="Chromosome"/>
</dbReference>
<comment type="catalytic activity">
    <reaction evidence="9">
        <text>a lipid X + a UDP-2-N,3-O-bis[(3R)-3-hydroxyacyl]-alpha-D-glucosamine = a lipid A disaccharide + UDP + H(+)</text>
        <dbReference type="Rhea" id="RHEA:67828"/>
        <dbReference type="ChEBI" id="CHEBI:15378"/>
        <dbReference type="ChEBI" id="CHEBI:58223"/>
        <dbReference type="ChEBI" id="CHEBI:137748"/>
        <dbReference type="ChEBI" id="CHEBI:176338"/>
        <dbReference type="ChEBI" id="CHEBI:176343"/>
        <dbReference type="EC" id="2.4.1.182"/>
    </reaction>
</comment>
<dbReference type="HOGENOM" id="CLU_036577_3_1_0"/>
<gene>
    <name evidence="11" type="ordered locus">Theam_0240</name>
</gene>
<evidence type="ECO:0000256" key="9">
    <source>
        <dbReference type="ARBA" id="ARBA00048975"/>
    </source>
</evidence>
<dbReference type="OrthoDB" id="9801642at2"/>
<dbReference type="SUPFAM" id="SSF53756">
    <property type="entry name" value="UDP-Glycosyltransferase/glycogen phosphorylase"/>
    <property type="match status" value="1"/>
</dbReference>
<dbReference type="eggNOG" id="COG0763">
    <property type="taxonomic scope" value="Bacteria"/>
</dbReference>
<evidence type="ECO:0000256" key="1">
    <source>
        <dbReference type="ARBA" id="ARBA00002056"/>
    </source>
</evidence>
<evidence type="ECO:0000256" key="2">
    <source>
        <dbReference type="ARBA" id="ARBA00012687"/>
    </source>
</evidence>
<evidence type="ECO:0000313" key="11">
    <source>
        <dbReference type="EMBL" id="ADU96213.1"/>
    </source>
</evidence>
<keyword evidence="4" id="KW-0444">Lipid biosynthesis</keyword>
<dbReference type="KEGG" id="tam:Theam_0240"/>
<dbReference type="PANTHER" id="PTHR30372:SF4">
    <property type="entry name" value="LIPID-A-DISACCHARIDE SYNTHASE, MITOCHONDRIAL-RELATED"/>
    <property type="match status" value="1"/>
</dbReference>
<evidence type="ECO:0000256" key="6">
    <source>
        <dbReference type="ARBA" id="ARBA00022676"/>
    </source>
</evidence>
<dbReference type="GO" id="GO:0016020">
    <property type="term" value="C:membrane"/>
    <property type="evidence" value="ECO:0007669"/>
    <property type="project" value="GOC"/>
</dbReference>
<organism evidence="11 12">
    <name type="scientific">Thermovibrio ammonificans (strain DSM 15698 / JCM 12110 / HB-1)</name>
    <dbReference type="NCBI Taxonomy" id="648996"/>
    <lineage>
        <taxon>Bacteria</taxon>
        <taxon>Pseudomonadati</taxon>
        <taxon>Aquificota</taxon>
        <taxon>Aquificia</taxon>
        <taxon>Desulfurobacteriales</taxon>
        <taxon>Desulfurobacteriaceae</taxon>
        <taxon>Thermovibrio</taxon>
    </lineage>
</organism>
<accession>E8T403</accession>
<protein>
    <recommendedName>
        <fullName evidence="3 10">Lipid-A-disaccharide synthase</fullName>
        <ecNumber evidence="2 10">2.4.1.182</ecNumber>
    </recommendedName>
</protein>
<dbReference type="Pfam" id="PF02684">
    <property type="entry name" value="LpxB"/>
    <property type="match status" value="1"/>
</dbReference>
<keyword evidence="6 11" id="KW-0328">Glycosyltransferase</keyword>
<evidence type="ECO:0000256" key="7">
    <source>
        <dbReference type="ARBA" id="ARBA00022679"/>
    </source>
</evidence>
<evidence type="ECO:0000256" key="5">
    <source>
        <dbReference type="ARBA" id="ARBA00022556"/>
    </source>
</evidence>
<dbReference type="PANTHER" id="PTHR30372">
    <property type="entry name" value="LIPID-A-DISACCHARIDE SYNTHASE"/>
    <property type="match status" value="1"/>
</dbReference>
<dbReference type="STRING" id="648996.Theam_0240"/>
<dbReference type="GO" id="GO:0005543">
    <property type="term" value="F:phospholipid binding"/>
    <property type="evidence" value="ECO:0007669"/>
    <property type="project" value="TreeGrafter"/>
</dbReference>
<name>E8T403_THEA1</name>
<dbReference type="GO" id="GO:0008915">
    <property type="term" value="F:lipid-A-disaccharide synthase activity"/>
    <property type="evidence" value="ECO:0007669"/>
    <property type="project" value="UniProtKB-UniRule"/>
</dbReference>
<proteinExistence type="predicted"/>
<reference evidence="11" key="1">
    <citation type="submission" date="2011-01" db="EMBL/GenBank/DDBJ databases">
        <title>Complete sequence of chromosome of Thermovibrio ammonificans HB-1.</title>
        <authorList>
            <consortium name="US DOE Joint Genome Institute"/>
            <person name="Lucas S."/>
            <person name="Copeland A."/>
            <person name="Lapidus A."/>
            <person name="Cheng J.-F."/>
            <person name="Goodwin L."/>
            <person name="Pitluck S."/>
            <person name="Davenport K."/>
            <person name="Detter J.C."/>
            <person name="Han C."/>
            <person name="Tapia R."/>
            <person name="Land M."/>
            <person name="Hauser L."/>
            <person name="Kyrpides N."/>
            <person name="Ivanova N."/>
            <person name="Ovchinnikova G."/>
            <person name="Vetriani C."/>
            <person name="Woyke T."/>
        </authorList>
    </citation>
    <scope>NUCLEOTIDE SEQUENCE [LARGE SCALE GENOMIC DNA]</scope>
    <source>
        <strain evidence="11">HB-1</strain>
    </source>
</reference>